<organism evidence="2 3">
    <name type="scientific">Ostreobium quekettii</name>
    <dbReference type="NCBI Taxonomy" id="121088"/>
    <lineage>
        <taxon>Eukaryota</taxon>
        <taxon>Viridiplantae</taxon>
        <taxon>Chlorophyta</taxon>
        <taxon>core chlorophytes</taxon>
        <taxon>Ulvophyceae</taxon>
        <taxon>TCBD clade</taxon>
        <taxon>Bryopsidales</taxon>
        <taxon>Ostreobineae</taxon>
        <taxon>Ostreobiaceae</taxon>
        <taxon>Ostreobium</taxon>
    </lineage>
</organism>
<feature type="region of interest" description="Disordered" evidence="1">
    <location>
        <begin position="109"/>
        <end position="132"/>
    </location>
</feature>
<keyword evidence="3" id="KW-1185">Reference proteome</keyword>
<protein>
    <submittedName>
        <fullName evidence="2">Uncharacterized protein</fullName>
    </submittedName>
</protein>
<dbReference type="EMBL" id="CAJHUC010002133">
    <property type="protein sequence ID" value="CAD7703257.1"/>
    <property type="molecule type" value="Genomic_DNA"/>
</dbReference>
<dbReference type="Proteomes" id="UP000708148">
    <property type="component" value="Unassembled WGS sequence"/>
</dbReference>
<proteinExistence type="predicted"/>
<dbReference type="AlphaFoldDB" id="A0A8S1J7F9"/>
<accession>A0A8S1J7F9</accession>
<gene>
    <name evidence="2" type="ORF">OSTQU699_LOCUS8614</name>
</gene>
<sequence length="132" mass="14467">MTPNDGTTSSPFLRLPLKVKHLAFVVTRGWKSAVATSVFLECNSGLLGANMCHSRAQQCPLRAAQCPLGESDSLEPCRALSSKFIVANRGNRVIMRRRWEACEDSSIADQHGASPMGQLTMYPSDARVETDR</sequence>
<comment type="caution">
    <text evidence="2">The sequence shown here is derived from an EMBL/GenBank/DDBJ whole genome shotgun (WGS) entry which is preliminary data.</text>
</comment>
<reference evidence="2" key="1">
    <citation type="submission" date="2020-12" db="EMBL/GenBank/DDBJ databases">
        <authorList>
            <person name="Iha C."/>
        </authorList>
    </citation>
    <scope>NUCLEOTIDE SEQUENCE</scope>
</reference>
<evidence type="ECO:0000313" key="2">
    <source>
        <dbReference type="EMBL" id="CAD7703257.1"/>
    </source>
</evidence>
<evidence type="ECO:0000256" key="1">
    <source>
        <dbReference type="SAM" id="MobiDB-lite"/>
    </source>
</evidence>
<name>A0A8S1J7F9_9CHLO</name>
<evidence type="ECO:0000313" key="3">
    <source>
        <dbReference type="Proteomes" id="UP000708148"/>
    </source>
</evidence>